<keyword evidence="10" id="KW-1185">Reference proteome</keyword>
<dbReference type="OrthoDB" id="1822491at2"/>
<evidence type="ECO:0000256" key="5">
    <source>
        <dbReference type="PROSITE-ProRule" id="PRU01248"/>
    </source>
</evidence>
<evidence type="ECO:0000259" key="8">
    <source>
        <dbReference type="PROSITE" id="PS51900"/>
    </source>
</evidence>
<evidence type="ECO:0000313" key="9">
    <source>
        <dbReference type="EMBL" id="SFF95159.1"/>
    </source>
</evidence>
<organism evidence="9 10">
    <name type="scientific">Blastococcus tunisiensis</name>
    <dbReference type="NCBI Taxonomy" id="1798228"/>
    <lineage>
        <taxon>Bacteria</taxon>
        <taxon>Bacillati</taxon>
        <taxon>Actinomycetota</taxon>
        <taxon>Actinomycetes</taxon>
        <taxon>Geodermatophilales</taxon>
        <taxon>Geodermatophilaceae</taxon>
        <taxon>Blastococcus</taxon>
    </lineage>
</organism>
<dbReference type="PROSITE" id="PS51898">
    <property type="entry name" value="TYR_RECOMBINASE"/>
    <property type="match status" value="1"/>
</dbReference>
<dbReference type="Pfam" id="PF00589">
    <property type="entry name" value="Phage_integrase"/>
    <property type="match status" value="1"/>
</dbReference>
<evidence type="ECO:0000256" key="1">
    <source>
        <dbReference type="ARBA" id="ARBA00008857"/>
    </source>
</evidence>
<dbReference type="InterPro" id="IPR050808">
    <property type="entry name" value="Phage_Integrase"/>
</dbReference>
<dbReference type="SUPFAM" id="SSF56349">
    <property type="entry name" value="DNA breaking-rejoining enzymes"/>
    <property type="match status" value="1"/>
</dbReference>
<keyword evidence="3 5" id="KW-0238">DNA-binding</keyword>
<dbReference type="InterPro" id="IPR011010">
    <property type="entry name" value="DNA_brk_join_enz"/>
</dbReference>
<dbReference type="EMBL" id="FOND01000036">
    <property type="protein sequence ID" value="SFF95159.1"/>
    <property type="molecule type" value="Genomic_DNA"/>
</dbReference>
<dbReference type="Gene3D" id="1.10.443.10">
    <property type="entry name" value="Intergrase catalytic core"/>
    <property type="match status" value="1"/>
</dbReference>
<feature type="compositionally biased region" description="Basic and acidic residues" evidence="6">
    <location>
        <begin position="1"/>
        <end position="23"/>
    </location>
</feature>
<comment type="similarity">
    <text evidence="1">Belongs to the 'phage' integrase family.</text>
</comment>
<dbReference type="InterPro" id="IPR013762">
    <property type="entry name" value="Integrase-like_cat_sf"/>
</dbReference>
<dbReference type="InterPro" id="IPR044068">
    <property type="entry name" value="CB"/>
</dbReference>
<evidence type="ECO:0000313" key="10">
    <source>
        <dbReference type="Proteomes" id="UP000198589"/>
    </source>
</evidence>
<dbReference type="Proteomes" id="UP000198589">
    <property type="component" value="Unassembled WGS sequence"/>
</dbReference>
<feature type="domain" description="Tyr recombinase" evidence="7">
    <location>
        <begin position="158"/>
        <end position="350"/>
    </location>
</feature>
<dbReference type="GO" id="GO:0015074">
    <property type="term" value="P:DNA integration"/>
    <property type="evidence" value="ECO:0007669"/>
    <property type="project" value="UniProtKB-KW"/>
</dbReference>
<sequence>MASIARRPDGTYRPRYRDENGKEHARHFKRKVDAQRWLDEQTAALVRGDWVDPKRGRSTFRAYVETWLPAQPLRDSSRRAYDSYLRNHLLPAFGDKRLSAVTRTQVLAFRRGIEAKLSPTTSRQMMSLLAGIFADAVEDGFLAKSPCRDTVPPRPHREKVVPLTVEQVAALVDAAPDRYRALVVLGAGCGLRLGEALGLKVSRVRFLERELDVVEQLTLVPGAPPKLAPPKTRGSIRTVPLADVVASALAEHLAGFPAGPDDLVFRSRTGGPIWANTFNNSVWQPLRKRAGLPTARFHDLRHFTASALIRYGESVKTVAHVLGHADETETLRTYSHLWPDADTRTRAAVDAAFAPSADSVRTDGVAYLR</sequence>
<accession>A0A1I2MWY6</accession>
<dbReference type="GO" id="GO:0006310">
    <property type="term" value="P:DNA recombination"/>
    <property type="evidence" value="ECO:0007669"/>
    <property type="project" value="UniProtKB-KW"/>
</dbReference>
<dbReference type="InterPro" id="IPR004107">
    <property type="entry name" value="Integrase_SAM-like_N"/>
</dbReference>
<dbReference type="PANTHER" id="PTHR30629:SF2">
    <property type="entry name" value="PROPHAGE INTEGRASE INTS-RELATED"/>
    <property type="match status" value="1"/>
</dbReference>
<evidence type="ECO:0000256" key="6">
    <source>
        <dbReference type="SAM" id="MobiDB-lite"/>
    </source>
</evidence>
<reference evidence="10" key="1">
    <citation type="submission" date="2016-10" db="EMBL/GenBank/DDBJ databases">
        <authorList>
            <person name="Varghese N."/>
            <person name="Submissions S."/>
        </authorList>
    </citation>
    <scope>NUCLEOTIDE SEQUENCE [LARGE SCALE GENOMIC DNA]</scope>
    <source>
        <strain evidence="10">DSM 46838</strain>
    </source>
</reference>
<gene>
    <name evidence="9" type="ORF">SAMN05216574_1366</name>
</gene>
<dbReference type="Pfam" id="PF14659">
    <property type="entry name" value="Phage_int_SAM_3"/>
    <property type="match status" value="1"/>
</dbReference>
<dbReference type="AlphaFoldDB" id="A0A1I2MWY6"/>
<dbReference type="InterPro" id="IPR010998">
    <property type="entry name" value="Integrase_recombinase_N"/>
</dbReference>
<dbReference type="PANTHER" id="PTHR30629">
    <property type="entry name" value="PROPHAGE INTEGRASE"/>
    <property type="match status" value="1"/>
</dbReference>
<dbReference type="GO" id="GO:0003677">
    <property type="term" value="F:DNA binding"/>
    <property type="evidence" value="ECO:0007669"/>
    <property type="project" value="UniProtKB-UniRule"/>
</dbReference>
<dbReference type="CDD" id="cd01189">
    <property type="entry name" value="INT_ICEBs1_C_like"/>
    <property type="match status" value="1"/>
</dbReference>
<evidence type="ECO:0000259" key="7">
    <source>
        <dbReference type="PROSITE" id="PS51898"/>
    </source>
</evidence>
<name>A0A1I2MWY6_9ACTN</name>
<proteinExistence type="inferred from homology"/>
<protein>
    <submittedName>
        <fullName evidence="9">Site-specific recombinase XerD</fullName>
    </submittedName>
</protein>
<evidence type="ECO:0000256" key="3">
    <source>
        <dbReference type="ARBA" id="ARBA00023125"/>
    </source>
</evidence>
<feature type="domain" description="Core-binding (CB)" evidence="8">
    <location>
        <begin position="58"/>
        <end position="137"/>
    </location>
</feature>
<evidence type="ECO:0000256" key="4">
    <source>
        <dbReference type="ARBA" id="ARBA00023172"/>
    </source>
</evidence>
<dbReference type="RefSeq" id="WP_092204006.1">
    <property type="nucleotide sequence ID" value="NZ_FOND01000036.1"/>
</dbReference>
<dbReference type="STRING" id="1798228.SAMN05216574_1366"/>
<keyword evidence="4" id="KW-0233">DNA recombination</keyword>
<dbReference type="PROSITE" id="PS51900">
    <property type="entry name" value="CB"/>
    <property type="match status" value="1"/>
</dbReference>
<keyword evidence="2" id="KW-0229">DNA integration</keyword>
<dbReference type="InterPro" id="IPR002104">
    <property type="entry name" value="Integrase_catalytic"/>
</dbReference>
<dbReference type="Gene3D" id="1.10.150.130">
    <property type="match status" value="1"/>
</dbReference>
<feature type="region of interest" description="Disordered" evidence="6">
    <location>
        <begin position="1"/>
        <end position="25"/>
    </location>
</feature>
<evidence type="ECO:0000256" key="2">
    <source>
        <dbReference type="ARBA" id="ARBA00022908"/>
    </source>
</evidence>